<dbReference type="Pfam" id="PF01478">
    <property type="entry name" value="Peptidase_A24"/>
    <property type="match status" value="1"/>
</dbReference>
<evidence type="ECO:0000256" key="4">
    <source>
        <dbReference type="ARBA" id="ARBA00022692"/>
    </source>
</evidence>
<dbReference type="Pfam" id="PF06750">
    <property type="entry name" value="A24_N_bact"/>
    <property type="match status" value="1"/>
</dbReference>
<feature type="transmembrane region" description="Helical" evidence="7">
    <location>
        <begin position="77"/>
        <end position="95"/>
    </location>
</feature>
<feature type="transmembrane region" description="Helical" evidence="7">
    <location>
        <begin position="161"/>
        <end position="181"/>
    </location>
</feature>
<feature type="transmembrane region" description="Helical" evidence="7">
    <location>
        <begin position="6"/>
        <end position="28"/>
    </location>
</feature>
<evidence type="ECO:0000313" key="11">
    <source>
        <dbReference type="Proteomes" id="UP000066049"/>
    </source>
</evidence>
<dbReference type="PANTHER" id="PTHR30487:SF0">
    <property type="entry name" value="PREPILIN LEADER PEPTIDASE_N-METHYLTRANSFERASE-RELATED"/>
    <property type="match status" value="1"/>
</dbReference>
<dbReference type="EMBL" id="CP012541">
    <property type="protein sequence ID" value="ALF47874.1"/>
    <property type="molecule type" value="Genomic_DNA"/>
</dbReference>
<evidence type="ECO:0000313" key="10">
    <source>
        <dbReference type="EMBL" id="ALF47874.1"/>
    </source>
</evidence>
<evidence type="ECO:0000256" key="1">
    <source>
        <dbReference type="ARBA" id="ARBA00004651"/>
    </source>
</evidence>
<keyword evidence="6 7" id="KW-0472">Membrane</keyword>
<sequence>MDNLVIFFAVFTFVLGICVGSFSNVLIYRLPKNESINFPASHCPNCDHKLNFYHNVPIFSWIFLGGKCAFCKQKISLIYPAIELVSGILFLICFFKECGEILSIETLLYALFLGLCFIMLLALSVIDIRYKAVPDPLLFAALFFAFIYALMLFIVKGNFAQILNLFLFALIFWVLRFVVSFAIKKEAMGSADIFIAAIIGAILPAKLALVAIYLAALFTLPVYALVQKKGYELAFVPFLSLGLLIAYAFKEQILEILRFIYE</sequence>
<dbReference type="AlphaFoldDB" id="A0A0M4TBV3"/>
<feature type="transmembrane region" description="Helical" evidence="7">
    <location>
        <begin position="193"/>
        <end position="218"/>
    </location>
</feature>
<protein>
    <submittedName>
        <fullName evidence="10">Peptidase A24 N-terminal domain protein, putative prepilin signal peptidase</fullName>
    </submittedName>
</protein>
<dbReference type="InterPro" id="IPR050882">
    <property type="entry name" value="Prepilin_peptidase/N-MTase"/>
</dbReference>
<dbReference type="GO" id="GO:0005886">
    <property type="term" value="C:plasma membrane"/>
    <property type="evidence" value="ECO:0007669"/>
    <property type="project" value="UniProtKB-SubCell"/>
</dbReference>
<organism evidence="10 11">
    <name type="scientific">Campylobacter concisus</name>
    <dbReference type="NCBI Taxonomy" id="199"/>
    <lineage>
        <taxon>Bacteria</taxon>
        <taxon>Pseudomonadati</taxon>
        <taxon>Campylobacterota</taxon>
        <taxon>Epsilonproteobacteria</taxon>
        <taxon>Campylobacterales</taxon>
        <taxon>Campylobacteraceae</taxon>
        <taxon>Campylobacter</taxon>
    </lineage>
</organism>
<dbReference type="GO" id="GO:0006465">
    <property type="term" value="P:signal peptide processing"/>
    <property type="evidence" value="ECO:0007669"/>
    <property type="project" value="TreeGrafter"/>
</dbReference>
<evidence type="ECO:0000256" key="5">
    <source>
        <dbReference type="ARBA" id="ARBA00022989"/>
    </source>
</evidence>
<keyword evidence="4 7" id="KW-0812">Transmembrane</keyword>
<feature type="domain" description="Prepilin peptidase A24 N-terminal" evidence="9">
    <location>
        <begin position="14"/>
        <end position="95"/>
    </location>
</feature>
<comment type="subcellular location">
    <subcellularLocation>
        <location evidence="1">Cell membrane</location>
        <topology evidence="1">Multi-pass membrane protein</topology>
    </subcellularLocation>
</comment>
<dbReference type="RefSeq" id="WP_054197414.1">
    <property type="nucleotide sequence ID" value="NZ_CABMKQ010000023.1"/>
</dbReference>
<keyword evidence="5 7" id="KW-1133">Transmembrane helix</keyword>
<dbReference type="PANTHER" id="PTHR30487">
    <property type="entry name" value="TYPE 4 PREPILIN-LIKE PROTEINS LEADER PEPTIDE-PROCESSING ENZYME"/>
    <property type="match status" value="1"/>
</dbReference>
<evidence type="ECO:0000259" key="8">
    <source>
        <dbReference type="Pfam" id="PF01478"/>
    </source>
</evidence>
<evidence type="ECO:0000256" key="2">
    <source>
        <dbReference type="ARBA" id="ARBA00005801"/>
    </source>
</evidence>
<dbReference type="PATRIC" id="fig|199.248.peg.1245"/>
<gene>
    <name evidence="10" type="ORF">CCON33237_1207</name>
</gene>
<dbReference type="KEGG" id="ccoc:CCON33237_1207"/>
<dbReference type="GO" id="GO:0004190">
    <property type="term" value="F:aspartic-type endopeptidase activity"/>
    <property type="evidence" value="ECO:0007669"/>
    <property type="project" value="InterPro"/>
</dbReference>
<feature type="transmembrane region" description="Helical" evidence="7">
    <location>
        <begin position="137"/>
        <end position="155"/>
    </location>
</feature>
<dbReference type="Proteomes" id="UP000066049">
    <property type="component" value="Chromosome"/>
</dbReference>
<accession>A0A0M4TBV3</accession>
<comment type="similarity">
    <text evidence="2">Belongs to the peptidase A24 family.</text>
</comment>
<proteinExistence type="inferred from homology"/>
<keyword evidence="3" id="KW-1003">Cell membrane</keyword>
<evidence type="ECO:0000256" key="7">
    <source>
        <dbReference type="SAM" id="Phobius"/>
    </source>
</evidence>
<feature type="transmembrane region" description="Helical" evidence="7">
    <location>
        <begin position="107"/>
        <end position="125"/>
    </location>
</feature>
<dbReference type="InterPro" id="IPR010627">
    <property type="entry name" value="Prepilin_pept_A24_N"/>
</dbReference>
<reference evidence="11" key="1">
    <citation type="submission" date="2015-08" db="EMBL/GenBank/DDBJ databases">
        <title>Comparative genomics of the Campylobacter concisus group.</title>
        <authorList>
            <person name="Miller W.G."/>
            <person name="Yee E."/>
            <person name="Chapman M.H."/>
            <person name="Huynh S."/>
            <person name="Bono J.L."/>
            <person name="On S.L.W."/>
            <person name="St Leger J."/>
            <person name="Foster G."/>
            <person name="Parker C.T."/>
        </authorList>
    </citation>
    <scope>NUCLEOTIDE SEQUENCE [LARGE SCALE GENOMIC DNA]</scope>
    <source>
        <strain evidence="11">ATCC 33237</strain>
    </source>
</reference>
<dbReference type="InterPro" id="IPR000045">
    <property type="entry name" value="Prepilin_IV_endopep_pep"/>
</dbReference>
<name>A0A0M4TBV3_9BACT</name>
<feature type="transmembrane region" description="Helical" evidence="7">
    <location>
        <begin position="230"/>
        <end position="249"/>
    </location>
</feature>
<evidence type="ECO:0000256" key="6">
    <source>
        <dbReference type="ARBA" id="ARBA00023136"/>
    </source>
</evidence>
<dbReference type="Gene3D" id="1.20.120.1220">
    <property type="match status" value="1"/>
</dbReference>
<feature type="domain" description="Prepilin type IV endopeptidase peptidase" evidence="8">
    <location>
        <begin position="115"/>
        <end position="221"/>
    </location>
</feature>
<evidence type="ECO:0000259" key="9">
    <source>
        <dbReference type="Pfam" id="PF06750"/>
    </source>
</evidence>
<dbReference type="GeneID" id="28662881"/>
<evidence type="ECO:0000256" key="3">
    <source>
        <dbReference type="ARBA" id="ARBA00022475"/>
    </source>
</evidence>